<evidence type="ECO:0000313" key="3">
    <source>
        <dbReference type="EMBL" id="QNN53031.1"/>
    </source>
</evidence>
<dbReference type="KEGG" id="nmes:H9L09_00540"/>
<protein>
    <recommendedName>
        <fullName evidence="5">DUF1097 domain-containing protein</fullName>
    </recommendedName>
</protein>
<name>A0A7G9RBQ6_9ACTN</name>
<dbReference type="RefSeq" id="WP_187578873.1">
    <property type="nucleotide sequence ID" value="NZ_CP060713.1"/>
</dbReference>
<evidence type="ECO:0000256" key="1">
    <source>
        <dbReference type="SAM" id="MobiDB-lite"/>
    </source>
</evidence>
<proteinExistence type="predicted"/>
<keyword evidence="2" id="KW-0472">Membrane</keyword>
<feature type="transmembrane region" description="Helical" evidence="2">
    <location>
        <begin position="55"/>
        <end position="75"/>
    </location>
</feature>
<gene>
    <name evidence="3" type="ORF">H9L09_00540</name>
</gene>
<feature type="transmembrane region" description="Helical" evidence="2">
    <location>
        <begin position="139"/>
        <end position="162"/>
    </location>
</feature>
<organism evidence="3 4">
    <name type="scientific">Nocardioides mesophilus</name>
    <dbReference type="NCBI Taxonomy" id="433659"/>
    <lineage>
        <taxon>Bacteria</taxon>
        <taxon>Bacillati</taxon>
        <taxon>Actinomycetota</taxon>
        <taxon>Actinomycetes</taxon>
        <taxon>Propionibacteriales</taxon>
        <taxon>Nocardioidaceae</taxon>
        <taxon>Nocardioides</taxon>
    </lineage>
</organism>
<feature type="transmembrane region" description="Helical" evidence="2">
    <location>
        <begin position="81"/>
        <end position="100"/>
    </location>
</feature>
<dbReference type="EMBL" id="CP060713">
    <property type="protein sequence ID" value="QNN53031.1"/>
    <property type="molecule type" value="Genomic_DNA"/>
</dbReference>
<dbReference type="AlphaFoldDB" id="A0A7G9RBQ6"/>
<dbReference type="Proteomes" id="UP000515947">
    <property type="component" value="Chromosome"/>
</dbReference>
<evidence type="ECO:0000313" key="4">
    <source>
        <dbReference type="Proteomes" id="UP000515947"/>
    </source>
</evidence>
<keyword evidence="4" id="KW-1185">Reference proteome</keyword>
<sequence>MRKTLLPGLMLVLAAVLVMLLSAAMDLELESAALLGAALGGVLALVPDRTPLVRLGGFALGFVVAWVGYLVRAGLLPDSAGGRAVAVGAVVLVCVLIAVATQDRIPLWTLLLGTAAMAGAFEFSYAAAPPEVASTSLTAATTVLFNVALGFLAAAAFGPVSAGRSSSSHRRPTPDRDDTAPLDDLMMEKNR</sequence>
<evidence type="ECO:0000256" key="2">
    <source>
        <dbReference type="SAM" id="Phobius"/>
    </source>
</evidence>
<evidence type="ECO:0008006" key="5">
    <source>
        <dbReference type="Google" id="ProtNLM"/>
    </source>
</evidence>
<feature type="transmembrane region" description="Helical" evidence="2">
    <location>
        <begin position="107"/>
        <end position="127"/>
    </location>
</feature>
<feature type="transmembrane region" description="Helical" evidence="2">
    <location>
        <begin position="32"/>
        <end position="48"/>
    </location>
</feature>
<keyword evidence="2" id="KW-0812">Transmembrane</keyword>
<feature type="region of interest" description="Disordered" evidence="1">
    <location>
        <begin position="161"/>
        <end position="191"/>
    </location>
</feature>
<accession>A0A7G9RBQ6</accession>
<keyword evidence="2" id="KW-1133">Transmembrane helix</keyword>
<reference evidence="3 4" key="1">
    <citation type="submission" date="2020-08" db="EMBL/GenBank/DDBJ databases">
        <title>Genome sequence of Nocardioides mesophilus KACC 16243T.</title>
        <authorList>
            <person name="Hyun D.-W."/>
            <person name="Bae J.-W."/>
        </authorList>
    </citation>
    <scope>NUCLEOTIDE SEQUENCE [LARGE SCALE GENOMIC DNA]</scope>
    <source>
        <strain evidence="3 4">KACC 16243</strain>
    </source>
</reference>